<evidence type="ECO:0000313" key="2">
    <source>
        <dbReference type="Proteomes" id="UP000054845"/>
    </source>
</evidence>
<proteinExistence type="predicted"/>
<sequence length="61" mass="7037">MHQRIETTLHVFFLFTQTRPSSPRLSFFTPARDTERGLPPKHSQEDFGKYILAALAISVFT</sequence>
<protein>
    <submittedName>
        <fullName evidence="1">Uncharacterized protein</fullName>
    </submittedName>
</protein>
<dbReference type="Proteomes" id="UP000054845">
    <property type="component" value="Unassembled WGS sequence"/>
</dbReference>
<dbReference type="AlphaFoldDB" id="A0A0P1BKQ6"/>
<evidence type="ECO:0000313" key="1">
    <source>
        <dbReference type="EMBL" id="CEH16950.1"/>
    </source>
</evidence>
<reference evidence="1 2" key="1">
    <citation type="submission" date="2014-09" db="EMBL/GenBank/DDBJ databases">
        <authorList>
            <person name="Magalhaes I.L.F."/>
            <person name="Oliveira U."/>
            <person name="Santos F.R."/>
            <person name="Vidigal T.H.D.A."/>
            <person name="Brescovit A.D."/>
            <person name="Santos A.J."/>
        </authorList>
    </citation>
    <scope>NUCLEOTIDE SEQUENCE [LARGE SCALE GENOMIC DNA]</scope>
</reference>
<keyword evidence="2" id="KW-1185">Reference proteome</keyword>
<dbReference type="EMBL" id="CCYA01000253">
    <property type="protein sequence ID" value="CEH16950.1"/>
    <property type="molecule type" value="Genomic_DNA"/>
</dbReference>
<organism evidence="1 2">
    <name type="scientific">Ceraceosorus bombacis</name>
    <dbReference type="NCBI Taxonomy" id="401625"/>
    <lineage>
        <taxon>Eukaryota</taxon>
        <taxon>Fungi</taxon>
        <taxon>Dikarya</taxon>
        <taxon>Basidiomycota</taxon>
        <taxon>Ustilaginomycotina</taxon>
        <taxon>Exobasidiomycetes</taxon>
        <taxon>Ceraceosorales</taxon>
        <taxon>Ceraceosoraceae</taxon>
        <taxon>Ceraceosorus</taxon>
    </lineage>
</organism>
<accession>A0A0P1BKQ6</accession>
<name>A0A0P1BKQ6_9BASI</name>